<keyword evidence="1" id="KW-0813">Transport</keyword>
<accession>A0AAJ1TY25</accession>
<feature type="region of interest" description="Disordered" evidence="5">
    <location>
        <begin position="260"/>
        <end position="288"/>
    </location>
</feature>
<comment type="caution">
    <text evidence="7">The sequence shown here is derived from an EMBL/GenBank/DDBJ whole genome shotgun (WGS) entry which is preliminary data.</text>
</comment>
<dbReference type="AlphaFoldDB" id="A0AAJ1TY25"/>
<dbReference type="NCBIfam" id="NF010068">
    <property type="entry name" value="PRK13548.1"/>
    <property type="match status" value="1"/>
</dbReference>
<evidence type="ECO:0000313" key="7">
    <source>
        <dbReference type="EMBL" id="MDQ1104431.1"/>
    </source>
</evidence>
<dbReference type="InterPro" id="IPR003439">
    <property type="entry name" value="ABC_transporter-like_ATP-bd"/>
</dbReference>
<dbReference type="SUPFAM" id="SSF52540">
    <property type="entry name" value="P-loop containing nucleoside triphosphate hydrolases"/>
    <property type="match status" value="1"/>
</dbReference>
<proteinExistence type="predicted"/>
<dbReference type="InterPro" id="IPR017871">
    <property type="entry name" value="ABC_transporter-like_CS"/>
</dbReference>
<dbReference type="Proteomes" id="UP001239215">
    <property type="component" value="Unassembled WGS sequence"/>
</dbReference>
<evidence type="ECO:0000256" key="3">
    <source>
        <dbReference type="ARBA" id="ARBA00022840"/>
    </source>
</evidence>
<organism evidence="7 8">
    <name type="scientific">Nocardioides zeae</name>
    <dbReference type="NCBI Taxonomy" id="1457234"/>
    <lineage>
        <taxon>Bacteria</taxon>
        <taxon>Bacillati</taxon>
        <taxon>Actinomycetota</taxon>
        <taxon>Actinomycetes</taxon>
        <taxon>Propionibacteriales</taxon>
        <taxon>Nocardioidaceae</taxon>
        <taxon>Nocardioides</taxon>
    </lineage>
</organism>
<evidence type="ECO:0000256" key="4">
    <source>
        <dbReference type="ARBA" id="ARBA00022967"/>
    </source>
</evidence>
<dbReference type="Gene3D" id="3.40.50.300">
    <property type="entry name" value="P-loop containing nucleotide triphosphate hydrolases"/>
    <property type="match status" value="1"/>
</dbReference>
<dbReference type="GO" id="GO:0016887">
    <property type="term" value="F:ATP hydrolysis activity"/>
    <property type="evidence" value="ECO:0007669"/>
    <property type="project" value="InterPro"/>
</dbReference>
<keyword evidence="3 7" id="KW-0067">ATP-binding</keyword>
<dbReference type="GO" id="GO:0005524">
    <property type="term" value="F:ATP binding"/>
    <property type="evidence" value="ECO:0007669"/>
    <property type="project" value="UniProtKB-KW"/>
</dbReference>
<feature type="domain" description="ABC transporter" evidence="6">
    <location>
        <begin position="10"/>
        <end position="243"/>
    </location>
</feature>
<dbReference type="SMART" id="SM00382">
    <property type="entry name" value="AAA"/>
    <property type="match status" value="1"/>
</dbReference>
<gene>
    <name evidence="7" type="ORF">QE405_001715</name>
</gene>
<dbReference type="PANTHER" id="PTHR42794">
    <property type="entry name" value="HEMIN IMPORT ATP-BINDING PROTEIN HMUV"/>
    <property type="match status" value="1"/>
</dbReference>
<dbReference type="PROSITE" id="PS50893">
    <property type="entry name" value="ABC_TRANSPORTER_2"/>
    <property type="match status" value="1"/>
</dbReference>
<keyword evidence="4" id="KW-1278">Translocase</keyword>
<feature type="compositionally biased region" description="Pro residues" evidence="5">
    <location>
        <begin position="263"/>
        <end position="277"/>
    </location>
</feature>
<name>A0AAJ1TY25_9ACTN</name>
<dbReference type="RefSeq" id="WP_307199783.1">
    <property type="nucleotide sequence ID" value="NZ_JAUTAN010000001.1"/>
</dbReference>
<dbReference type="InterPro" id="IPR003593">
    <property type="entry name" value="AAA+_ATPase"/>
</dbReference>
<dbReference type="PROSITE" id="PS00211">
    <property type="entry name" value="ABC_TRANSPORTER_1"/>
    <property type="match status" value="1"/>
</dbReference>
<evidence type="ECO:0000256" key="5">
    <source>
        <dbReference type="SAM" id="MobiDB-lite"/>
    </source>
</evidence>
<dbReference type="InterPro" id="IPR027417">
    <property type="entry name" value="P-loop_NTPase"/>
</dbReference>
<sequence>MSPRHVAPALVARAVGVTIEGRAILDGVDLDVRPGEVLVLVGPNGAGKSTLLGVLTGDLEPSSGSVEVDGRPVGSVRPRELARARAVLPQQQRLAFGFRAREVVEMGRAPWHRTPAAADDLAVIAAAEERADVTHLATRLFPTLSGGEQARVSFARVLAQATPVLLLDEPTAALDLQHQEAVLRVARDEAAAGAAVVVVLHDLSLAAAYADRVCVLSDGRVRAVGPPREVLTAALLTEVYEHAVDVIEHAGHLVVVPVRAPRAPDPTPDLTPDPTSSPRPEEDPCPAV</sequence>
<dbReference type="PANTHER" id="PTHR42794:SF1">
    <property type="entry name" value="HEMIN IMPORT ATP-BINDING PROTEIN HMUV"/>
    <property type="match status" value="1"/>
</dbReference>
<dbReference type="CDD" id="cd03214">
    <property type="entry name" value="ABC_Iron-Siderophores_B12_Hemin"/>
    <property type="match status" value="1"/>
</dbReference>
<protein>
    <submittedName>
        <fullName evidence="7">Iron complex transport system ATP-binding protein</fullName>
    </submittedName>
</protein>
<keyword evidence="2" id="KW-0547">Nucleotide-binding</keyword>
<dbReference type="EMBL" id="JAUTAN010000001">
    <property type="protein sequence ID" value="MDQ1104431.1"/>
    <property type="molecule type" value="Genomic_DNA"/>
</dbReference>
<evidence type="ECO:0000256" key="1">
    <source>
        <dbReference type="ARBA" id="ARBA00022448"/>
    </source>
</evidence>
<dbReference type="Pfam" id="PF00005">
    <property type="entry name" value="ABC_tran"/>
    <property type="match status" value="1"/>
</dbReference>
<reference evidence="7" key="1">
    <citation type="submission" date="2023-07" db="EMBL/GenBank/DDBJ databases">
        <title>Functional and genomic diversity of the sorghum phyllosphere microbiome.</title>
        <authorList>
            <person name="Shade A."/>
        </authorList>
    </citation>
    <scope>NUCLEOTIDE SEQUENCE</scope>
    <source>
        <strain evidence="7">SORGH_AS_1067</strain>
    </source>
</reference>
<evidence type="ECO:0000259" key="6">
    <source>
        <dbReference type="PROSITE" id="PS50893"/>
    </source>
</evidence>
<evidence type="ECO:0000313" key="8">
    <source>
        <dbReference type="Proteomes" id="UP001239215"/>
    </source>
</evidence>
<evidence type="ECO:0000256" key="2">
    <source>
        <dbReference type="ARBA" id="ARBA00022741"/>
    </source>
</evidence>